<evidence type="ECO:0000256" key="1">
    <source>
        <dbReference type="SAM" id="MobiDB-lite"/>
    </source>
</evidence>
<reference evidence="2 3" key="1">
    <citation type="submission" date="2014-07" db="EMBL/GenBank/DDBJ databases">
        <title>Genomic and transcriptomic analysis on Apis cerana provide comprehensive insights into honey bee biology.</title>
        <authorList>
            <person name="Diao Q."/>
            <person name="Sun L."/>
            <person name="Zheng H."/>
            <person name="Zheng H."/>
            <person name="Xu S."/>
            <person name="Wang S."/>
            <person name="Zeng Z."/>
            <person name="Hu F."/>
            <person name="Su S."/>
            <person name="Wu J."/>
        </authorList>
    </citation>
    <scope>NUCLEOTIDE SEQUENCE [LARGE SCALE GENOMIC DNA]</scope>
    <source>
        <tissue evidence="2">Pupae without intestine</tissue>
    </source>
</reference>
<keyword evidence="3" id="KW-1185">Reference proteome</keyword>
<dbReference type="EMBL" id="KZ288206">
    <property type="protein sequence ID" value="PBC33121.1"/>
    <property type="molecule type" value="Genomic_DNA"/>
</dbReference>
<proteinExistence type="predicted"/>
<dbReference type="AlphaFoldDB" id="A0A2A3EQ02"/>
<dbReference type="OrthoDB" id="7614888at2759"/>
<feature type="region of interest" description="Disordered" evidence="1">
    <location>
        <begin position="244"/>
        <end position="281"/>
    </location>
</feature>
<feature type="compositionally biased region" description="Low complexity" evidence="1">
    <location>
        <begin position="255"/>
        <end position="281"/>
    </location>
</feature>
<organism evidence="2 3">
    <name type="scientific">Apis cerana cerana</name>
    <name type="common">Oriental honeybee</name>
    <dbReference type="NCBI Taxonomy" id="94128"/>
    <lineage>
        <taxon>Eukaryota</taxon>
        <taxon>Metazoa</taxon>
        <taxon>Ecdysozoa</taxon>
        <taxon>Arthropoda</taxon>
        <taxon>Hexapoda</taxon>
        <taxon>Insecta</taxon>
        <taxon>Pterygota</taxon>
        <taxon>Neoptera</taxon>
        <taxon>Endopterygota</taxon>
        <taxon>Hymenoptera</taxon>
        <taxon>Apocrita</taxon>
        <taxon>Aculeata</taxon>
        <taxon>Apoidea</taxon>
        <taxon>Anthophila</taxon>
        <taxon>Apidae</taxon>
        <taxon>Apis</taxon>
    </lineage>
</organism>
<dbReference type="STRING" id="94128.A0A2A3EQ02"/>
<name>A0A2A3EQ02_APICC</name>
<gene>
    <name evidence="2" type="ORF">APICC_07175</name>
</gene>
<protein>
    <submittedName>
        <fullName evidence="2">Uncharacterized protein</fullName>
    </submittedName>
</protein>
<evidence type="ECO:0000313" key="3">
    <source>
        <dbReference type="Proteomes" id="UP000242457"/>
    </source>
</evidence>
<accession>A0A2A3EQ02</accession>
<dbReference type="Proteomes" id="UP000242457">
    <property type="component" value="Unassembled WGS sequence"/>
</dbReference>
<evidence type="ECO:0000313" key="2">
    <source>
        <dbReference type="EMBL" id="PBC33121.1"/>
    </source>
</evidence>
<sequence>MEYITVETGQKWISSRQWIARKIPGRIAREEKEDSSKETAMKLPLLQLVMSILLTVPADSWPYHATVGGRESTVLVGPVYGLSPVSLLPAKPEEVLGTVIRGPVTGTTLVEGSSSGPVTIVSPGTPANAPQTTPSPAQTVAEAKKGDGAATSAAVAIENAEESAANAAPIKETIGVASANAVIGPSTGPIIIAGPTAPPLPIPVSTSEQPVVATVVETNSDSVSVASTATANLSVSGLIRTVERTEDGPSLATDSTESTKIESSASSSSTVTTTSGSSTASATARVNLISPASTIAVGPLSNVVVSPTKASSAIVSGPLGTVSAASVSSLDRIKTPVHPL</sequence>